<dbReference type="InterPro" id="IPR006730">
    <property type="entry name" value="Sestrin"/>
</dbReference>
<dbReference type="GO" id="GO:0005737">
    <property type="term" value="C:cytoplasm"/>
    <property type="evidence" value="ECO:0007669"/>
    <property type="project" value="UniProtKB-SubCell"/>
</dbReference>
<accession>A0A6P8IKG2</accession>
<dbReference type="FunCoup" id="A0A6P8IKG2">
    <property type="interactions" value="2510"/>
</dbReference>
<dbReference type="GeneID" id="116302296"/>
<evidence type="ECO:0000256" key="2">
    <source>
        <dbReference type="ARBA" id="ARBA00008350"/>
    </source>
</evidence>
<dbReference type="SUPFAM" id="SSF69118">
    <property type="entry name" value="AhpD-like"/>
    <property type="match status" value="1"/>
</dbReference>
<dbReference type="GO" id="GO:1990253">
    <property type="term" value="P:cellular response to leucine starvation"/>
    <property type="evidence" value="ECO:0007669"/>
    <property type="project" value="TreeGrafter"/>
</dbReference>
<dbReference type="InParanoid" id="A0A6P8IKG2"/>
<dbReference type="GO" id="GO:1901031">
    <property type="term" value="P:regulation of response to reactive oxygen species"/>
    <property type="evidence" value="ECO:0007669"/>
    <property type="project" value="InterPro"/>
</dbReference>
<keyword evidence="3" id="KW-0963">Cytoplasm</keyword>
<evidence type="ECO:0000256" key="5">
    <source>
        <dbReference type="ARBA" id="ARBA00049242"/>
    </source>
</evidence>
<dbReference type="PANTHER" id="PTHR12474:SF0">
    <property type="entry name" value="SESTRIN HOMOLOG"/>
    <property type="match status" value="1"/>
</dbReference>
<name>A0A6P8IKG2_ACTTE</name>
<dbReference type="GO" id="GO:0016239">
    <property type="term" value="P:positive regulation of macroautophagy"/>
    <property type="evidence" value="ECO:0007669"/>
    <property type="project" value="TreeGrafter"/>
</dbReference>
<reference evidence="7" key="1">
    <citation type="submission" date="2025-08" db="UniProtKB">
        <authorList>
            <consortium name="RefSeq"/>
        </authorList>
    </citation>
    <scope>IDENTIFICATION</scope>
    <source>
        <tissue evidence="7">Tentacle</tissue>
    </source>
</reference>
<sequence>MSDDEDLLAEDESLRDFSVLRTRDSAIRRRYLDSLGKIINLWTSKSEGNGEKDDKKSLMEILPSVLMLSLRCPFPDVREKCANMVENVKLKGFLVPRPLFKGPSCFIPSKEVPPINTDDEQTHTLLVEAFLALGRVPSVTAIMAIHPQYLDWFSRTEFYLMRGEGPLPFDWRHYIAIMAASRHQCCYLGHIYELEFLKYNGDKEWLKGLEHVPRKLQRLSEINKYLAHQPWLIDPSQMEKLLKGQDNWSLSELVQAIVILAHFHSLSSFVFGCGVVSEIDFEAGHTFRPPSLNEANQPSFDSATLNTNANIKSSMTGDELMERMKQVLAEQDVGMEASQEELFQHFEKLESGELAQSTAEVRTSQDSPLSDLARYLNDPKFHYKDFASREERESISTFRIGDCSWEEHGFSLINRLYPDIGTILDEKFNITLGLTYFTLGDKTNVDTTVFRLATWNYIHLVFGIYHDDYLYTEVNKLMEKSYKRYIKMVATCPEKVTQMDYMEFMPQLTHSERVHINLLLLEARMQAELLYAVGAILKYMK</sequence>
<proteinExistence type="inferred from homology"/>
<comment type="similarity">
    <text evidence="2">Belongs to the sestrin family.</text>
</comment>
<keyword evidence="6" id="KW-1185">Reference proteome</keyword>
<evidence type="ECO:0000256" key="3">
    <source>
        <dbReference type="ARBA" id="ARBA00022490"/>
    </source>
</evidence>
<dbReference type="GO" id="GO:0016684">
    <property type="term" value="F:oxidoreductase activity, acting on peroxide as acceptor"/>
    <property type="evidence" value="ECO:0007669"/>
    <property type="project" value="TreeGrafter"/>
</dbReference>
<evidence type="ECO:0000313" key="7">
    <source>
        <dbReference type="RefSeq" id="XP_031567426.1"/>
    </source>
</evidence>
<evidence type="ECO:0000256" key="1">
    <source>
        <dbReference type="ARBA" id="ARBA00004496"/>
    </source>
</evidence>
<comment type="subcellular location">
    <subcellularLocation>
        <location evidence="1">Cytoplasm</location>
    </subcellularLocation>
</comment>
<dbReference type="InterPro" id="IPR029032">
    <property type="entry name" value="AhpD-like"/>
</dbReference>
<dbReference type="RefSeq" id="XP_031567426.1">
    <property type="nucleotide sequence ID" value="XM_031711566.1"/>
</dbReference>
<dbReference type="GO" id="GO:0070728">
    <property type="term" value="F:L-leucine binding"/>
    <property type="evidence" value="ECO:0007669"/>
    <property type="project" value="TreeGrafter"/>
</dbReference>
<evidence type="ECO:0000313" key="6">
    <source>
        <dbReference type="Proteomes" id="UP000515163"/>
    </source>
</evidence>
<dbReference type="GO" id="GO:1904262">
    <property type="term" value="P:negative regulation of TORC1 signaling"/>
    <property type="evidence" value="ECO:0007669"/>
    <property type="project" value="TreeGrafter"/>
</dbReference>
<dbReference type="FunFam" id="1.20.1290.10:FF:000001">
    <property type="entry name" value="Sestrin 1"/>
    <property type="match status" value="1"/>
</dbReference>
<dbReference type="PANTHER" id="PTHR12474">
    <property type="entry name" value="P53 REGULATED PA26 NUCLEAR PROTEIN SESTRIN"/>
    <property type="match status" value="1"/>
</dbReference>
<gene>
    <name evidence="7" type="primary">LOC116302296</name>
</gene>
<dbReference type="OrthoDB" id="337464at2759"/>
<dbReference type="AlphaFoldDB" id="A0A6P8IKG2"/>
<dbReference type="GO" id="GO:0005634">
    <property type="term" value="C:nucleus"/>
    <property type="evidence" value="ECO:0007669"/>
    <property type="project" value="InterPro"/>
</dbReference>
<dbReference type="Proteomes" id="UP000515163">
    <property type="component" value="Unplaced"/>
</dbReference>
<dbReference type="GO" id="GO:0071233">
    <property type="term" value="P:cellular response to L-leucine"/>
    <property type="evidence" value="ECO:0007669"/>
    <property type="project" value="TreeGrafter"/>
</dbReference>
<comment type="catalytic activity">
    <reaction evidence="5">
        <text>a hydroperoxide + L-cysteinyl-[protein] = S-hydroxy-L-cysteinyl-[protein] + an alcohol</text>
        <dbReference type="Rhea" id="RHEA:67124"/>
        <dbReference type="Rhea" id="RHEA-COMP:10131"/>
        <dbReference type="Rhea" id="RHEA-COMP:17193"/>
        <dbReference type="ChEBI" id="CHEBI:29950"/>
        <dbReference type="ChEBI" id="CHEBI:30879"/>
        <dbReference type="ChEBI" id="CHEBI:35924"/>
        <dbReference type="ChEBI" id="CHEBI:61973"/>
    </reaction>
    <physiologicalReaction direction="left-to-right" evidence="5">
        <dbReference type="Rhea" id="RHEA:67125"/>
    </physiologicalReaction>
</comment>
<organism evidence="6 7">
    <name type="scientific">Actinia tenebrosa</name>
    <name type="common">Australian red waratah sea anemone</name>
    <dbReference type="NCBI Taxonomy" id="6105"/>
    <lineage>
        <taxon>Eukaryota</taxon>
        <taxon>Metazoa</taxon>
        <taxon>Cnidaria</taxon>
        <taxon>Anthozoa</taxon>
        <taxon>Hexacorallia</taxon>
        <taxon>Actiniaria</taxon>
        <taxon>Actiniidae</taxon>
        <taxon>Actinia</taxon>
    </lineage>
</organism>
<protein>
    <submittedName>
        <fullName evidence="7">Sestrin-1-like</fullName>
    </submittedName>
</protein>
<dbReference type="Pfam" id="PF04636">
    <property type="entry name" value="PA26"/>
    <property type="match status" value="1"/>
</dbReference>
<keyword evidence="4" id="KW-0560">Oxidoreductase</keyword>
<evidence type="ECO:0000256" key="4">
    <source>
        <dbReference type="ARBA" id="ARBA00023002"/>
    </source>
</evidence>
<dbReference type="KEGG" id="aten:116302296"/>